<dbReference type="SMART" id="SM00953">
    <property type="entry name" value="RES"/>
    <property type="match status" value="1"/>
</dbReference>
<organism evidence="2 3">
    <name type="scientific">Cephaloticoccus primus</name>
    <dbReference type="NCBI Taxonomy" id="1548207"/>
    <lineage>
        <taxon>Bacteria</taxon>
        <taxon>Pseudomonadati</taxon>
        <taxon>Verrucomicrobiota</taxon>
        <taxon>Opitutia</taxon>
        <taxon>Opitutales</taxon>
        <taxon>Opitutaceae</taxon>
        <taxon>Cephaloticoccus</taxon>
    </lineage>
</organism>
<dbReference type="STRING" id="1548207.AXK11_01745"/>
<dbReference type="AlphaFoldDB" id="A0A139STI4"/>
<evidence type="ECO:0000259" key="1">
    <source>
        <dbReference type="SMART" id="SM00953"/>
    </source>
</evidence>
<dbReference type="OrthoDB" id="282294at2"/>
<accession>A0A139STI4</accession>
<protein>
    <recommendedName>
        <fullName evidence="1">RES domain-containing protein</fullName>
    </recommendedName>
</protein>
<dbReference type="Proteomes" id="UP000070058">
    <property type="component" value="Unassembled WGS sequence"/>
</dbReference>
<sequence>MKANGLLPNPRYREFHKTLAAHPESFAPWSGTLFRFQSINYPKASDILSGSEAQQRGGRWSPPGLRALYGSSTDTTALEECKANDRYYGILTKSPRILVAIEARLIRVLDLRNPTLRRHLGITLKEISAEDWRKLLWAHQESQSQALGRAAAELGASGLLVHSVAVTHGTNVVVFPHAHIEDQLRVVEGDKLARLKR</sequence>
<comment type="caution">
    <text evidence="2">The sequence shown here is derived from an EMBL/GenBank/DDBJ whole genome shotgun (WGS) entry which is preliminary data.</text>
</comment>
<dbReference type="EMBL" id="LSZQ01000011">
    <property type="protein sequence ID" value="KXU37899.1"/>
    <property type="molecule type" value="Genomic_DNA"/>
</dbReference>
<evidence type="ECO:0000313" key="2">
    <source>
        <dbReference type="EMBL" id="KXU37899.1"/>
    </source>
</evidence>
<dbReference type="InterPro" id="IPR014914">
    <property type="entry name" value="RES_dom"/>
</dbReference>
<dbReference type="RefSeq" id="WP_068628423.1">
    <property type="nucleotide sequence ID" value="NZ_LSZQ01000011.1"/>
</dbReference>
<gene>
    <name evidence="2" type="ORF">AXK11_01745</name>
</gene>
<feature type="domain" description="RES" evidence="1">
    <location>
        <begin position="47"/>
        <end position="187"/>
    </location>
</feature>
<name>A0A139STI4_9BACT</name>
<proteinExistence type="predicted"/>
<evidence type="ECO:0000313" key="3">
    <source>
        <dbReference type="Proteomes" id="UP000070058"/>
    </source>
</evidence>
<dbReference type="Pfam" id="PF08808">
    <property type="entry name" value="RES"/>
    <property type="match status" value="1"/>
</dbReference>
<keyword evidence="3" id="KW-1185">Reference proteome</keyword>
<reference evidence="3" key="1">
    <citation type="submission" date="2016-02" db="EMBL/GenBank/DDBJ databases">
        <authorList>
            <person name="Sanders J.G."/>
            <person name="Lin J.Y."/>
            <person name="Wertz J.T."/>
            <person name="Russell J.A."/>
            <person name="Moreau C.S."/>
            <person name="Powell S."/>
        </authorList>
    </citation>
    <scope>NUCLEOTIDE SEQUENCE [LARGE SCALE GENOMIC DNA]</scope>
    <source>
        <strain evidence="3">CAG34</strain>
    </source>
</reference>